<keyword evidence="3" id="KW-1185">Reference proteome</keyword>
<dbReference type="AlphaFoldDB" id="A0A6G1DFY0"/>
<dbReference type="GO" id="GO:0015074">
    <property type="term" value="P:DNA integration"/>
    <property type="evidence" value="ECO:0007669"/>
    <property type="project" value="InterPro"/>
</dbReference>
<gene>
    <name evidence="2" type="ORF">E2562_008280</name>
</gene>
<comment type="caution">
    <text evidence="2">The sequence shown here is derived from an EMBL/GenBank/DDBJ whole genome shotgun (WGS) entry which is preliminary data.</text>
</comment>
<dbReference type="PANTHER" id="PTHR35046">
    <property type="entry name" value="ZINC KNUCKLE (CCHC-TYPE) FAMILY PROTEIN"/>
    <property type="match status" value="1"/>
</dbReference>
<dbReference type="EMBL" id="SPHZ02000006">
    <property type="protein sequence ID" value="KAF0911397.1"/>
    <property type="molecule type" value="Genomic_DNA"/>
</dbReference>
<name>A0A6G1DFY0_9ORYZ</name>
<feature type="domain" description="Integrase catalytic" evidence="1">
    <location>
        <begin position="93"/>
        <end position="175"/>
    </location>
</feature>
<dbReference type="PANTHER" id="PTHR35046:SF26">
    <property type="entry name" value="RNA-DIRECTED DNA POLYMERASE"/>
    <property type="match status" value="1"/>
</dbReference>
<dbReference type="InterPro" id="IPR036397">
    <property type="entry name" value="RNaseH_sf"/>
</dbReference>
<evidence type="ECO:0000313" key="3">
    <source>
        <dbReference type="Proteomes" id="UP000479710"/>
    </source>
</evidence>
<reference evidence="2 3" key="1">
    <citation type="submission" date="2019-11" db="EMBL/GenBank/DDBJ databases">
        <title>Whole genome sequence of Oryza granulata.</title>
        <authorList>
            <person name="Li W."/>
        </authorList>
    </citation>
    <scope>NUCLEOTIDE SEQUENCE [LARGE SCALE GENOMIC DNA]</scope>
    <source>
        <strain evidence="3">cv. Menghai</strain>
        <tissue evidence="2">Leaf</tissue>
    </source>
</reference>
<dbReference type="GO" id="GO:0003676">
    <property type="term" value="F:nucleic acid binding"/>
    <property type="evidence" value="ECO:0007669"/>
    <property type="project" value="InterPro"/>
</dbReference>
<dbReference type="OrthoDB" id="1002204at2759"/>
<organism evidence="2 3">
    <name type="scientific">Oryza meyeriana var. granulata</name>
    <dbReference type="NCBI Taxonomy" id="110450"/>
    <lineage>
        <taxon>Eukaryota</taxon>
        <taxon>Viridiplantae</taxon>
        <taxon>Streptophyta</taxon>
        <taxon>Embryophyta</taxon>
        <taxon>Tracheophyta</taxon>
        <taxon>Spermatophyta</taxon>
        <taxon>Magnoliopsida</taxon>
        <taxon>Liliopsida</taxon>
        <taxon>Poales</taxon>
        <taxon>Poaceae</taxon>
        <taxon>BOP clade</taxon>
        <taxon>Oryzoideae</taxon>
        <taxon>Oryzeae</taxon>
        <taxon>Oryzinae</taxon>
        <taxon>Oryza</taxon>
        <taxon>Oryza meyeriana</taxon>
    </lineage>
</organism>
<dbReference type="SUPFAM" id="SSF53098">
    <property type="entry name" value="Ribonuclease H-like"/>
    <property type="match status" value="1"/>
</dbReference>
<dbReference type="PROSITE" id="PS50994">
    <property type="entry name" value="INTEGRASE"/>
    <property type="match status" value="1"/>
</dbReference>
<dbReference type="Proteomes" id="UP000479710">
    <property type="component" value="Unassembled WGS sequence"/>
</dbReference>
<accession>A0A6G1DFY0</accession>
<sequence>MAAQIHDLARKFDALQLVIPLAKKLDGILDCVTQMQASAFEYTEQVRALHLAVQRVEQAQRDSASAHTMLPDPIGPSRPSGSPLLFLHGGRFSLEVPWAVWADVAMDFIEGLPPVHGKTVILTVVDRFSKCAHFIPLVDPYTATTVAVAFFAEIVRLHGVPTSIVSDRDPGFTYT</sequence>
<protein>
    <recommendedName>
        <fullName evidence="1">Integrase catalytic domain-containing protein</fullName>
    </recommendedName>
</protein>
<evidence type="ECO:0000259" key="1">
    <source>
        <dbReference type="PROSITE" id="PS50994"/>
    </source>
</evidence>
<proteinExistence type="predicted"/>
<dbReference type="InterPro" id="IPR001584">
    <property type="entry name" value="Integrase_cat-core"/>
</dbReference>
<dbReference type="InterPro" id="IPR012337">
    <property type="entry name" value="RNaseH-like_sf"/>
</dbReference>
<dbReference type="Gene3D" id="3.30.420.10">
    <property type="entry name" value="Ribonuclease H-like superfamily/Ribonuclease H"/>
    <property type="match status" value="1"/>
</dbReference>
<evidence type="ECO:0000313" key="2">
    <source>
        <dbReference type="EMBL" id="KAF0911397.1"/>
    </source>
</evidence>